<evidence type="ECO:0000313" key="5">
    <source>
        <dbReference type="EMBL" id="AEP35466.1"/>
    </source>
</evidence>
<feature type="binding site" evidence="4">
    <location>
        <position position="16"/>
    </location>
    <ligand>
        <name>a divalent metal cation</name>
        <dbReference type="ChEBI" id="CHEBI:60240"/>
        <label>1</label>
    </ligand>
</feature>
<dbReference type="Proteomes" id="UP000009287">
    <property type="component" value="Chromosome"/>
</dbReference>
<dbReference type="GO" id="GO:0004536">
    <property type="term" value="F:DNA nuclease activity"/>
    <property type="evidence" value="ECO:0007669"/>
    <property type="project" value="InterPro"/>
</dbReference>
<keyword evidence="3" id="KW-0378">Hydrolase</keyword>
<feature type="binding site" evidence="4">
    <location>
        <position position="18"/>
    </location>
    <ligand>
        <name>a divalent metal cation</name>
        <dbReference type="ChEBI" id="CHEBI:60240"/>
        <label>1</label>
    </ligand>
</feature>
<feature type="binding site" evidence="4">
    <location>
        <position position="104"/>
    </location>
    <ligand>
        <name>a divalent metal cation</name>
        <dbReference type="ChEBI" id="CHEBI:60240"/>
        <label>1</label>
    </ligand>
</feature>
<name>G4NMN8_CHLT4</name>
<protein>
    <submittedName>
        <fullName evidence="5">DNase, TatD family</fullName>
    </submittedName>
</protein>
<dbReference type="EMBL" id="CP002401">
    <property type="protein sequence ID" value="AEP35466.1"/>
    <property type="molecule type" value="Genomic_DNA"/>
</dbReference>
<dbReference type="KEGG" id="cra:CTO_0645"/>
<dbReference type="PANTHER" id="PTHR46124">
    <property type="entry name" value="D-AMINOACYL-TRNA DEACYLASE"/>
    <property type="match status" value="1"/>
</dbReference>
<gene>
    <name evidence="5" type="ordered locus">CTO_0645</name>
</gene>
<evidence type="ECO:0000256" key="4">
    <source>
        <dbReference type="PIRSR" id="PIRSR005902-1"/>
    </source>
</evidence>
<evidence type="ECO:0000256" key="1">
    <source>
        <dbReference type="ARBA" id="ARBA00009275"/>
    </source>
</evidence>
<dbReference type="InterPro" id="IPR018228">
    <property type="entry name" value="DNase_TatD-rel_CS"/>
</dbReference>
<dbReference type="SUPFAM" id="SSF51556">
    <property type="entry name" value="Metallo-dependent hydrolases"/>
    <property type="match status" value="1"/>
</dbReference>
<dbReference type="CDD" id="cd01310">
    <property type="entry name" value="TatD_DNAse"/>
    <property type="match status" value="1"/>
</dbReference>
<feature type="binding site" evidence="4">
    <location>
        <position position="220"/>
    </location>
    <ligand>
        <name>a divalent metal cation</name>
        <dbReference type="ChEBI" id="CHEBI:60240"/>
        <label>1</label>
    </ligand>
</feature>
<dbReference type="Gene3D" id="3.20.20.140">
    <property type="entry name" value="Metal-dependent hydrolases"/>
    <property type="match status" value="1"/>
</dbReference>
<feature type="binding site" evidence="4">
    <location>
        <position position="142"/>
    </location>
    <ligand>
        <name>a divalent metal cation</name>
        <dbReference type="ChEBI" id="CHEBI:60240"/>
        <label>2</label>
    </ligand>
</feature>
<keyword evidence="2 4" id="KW-0479">Metal-binding</keyword>
<evidence type="ECO:0000256" key="3">
    <source>
        <dbReference type="ARBA" id="ARBA00022801"/>
    </source>
</evidence>
<dbReference type="InterPro" id="IPR015991">
    <property type="entry name" value="TatD/YcfH-like"/>
</dbReference>
<dbReference type="GO" id="GO:0046872">
    <property type="term" value="F:metal ion binding"/>
    <property type="evidence" value="ECO:0007669"/>
    <property type="project" value="UniProtKB-KW"/>
</dbReference>
<dbReference type="Pfam" id="PF01026">
    <property type="entry name" value="TatD_DNase"/>
    <property type="match status" value="1"/>
</dbReference>
<dbReference type="GO" id="GO:0005829">
    <property type="term" value="C:cytosol"/>
    <property type="evidence" value="ECO:0007669"/>
    <property type="project" value="TreeGrafter"/>
</dbReference>
<sequence length="272" mass="30783">MRKIDYEGSMEIVDAHVHLSSEEFIEDFGDVVLRGKTAGVTRVVNVTTTKAELLRSFAYAEAYPDWMFYHVAGTPPQDAQDDIEEDFQEFCRAAEGGKLAAIGEVGLDYLFAVQASEQERQKEVLCRYLQLALQHELPLVVHCRGAFEDFFHILDHVYRVDQQAKPGMLHCFTGTYEEATELLARDWYISISGIVTFKNAKSLQDLVEKISLERLLVETDAPYLAPTPLRGKRNEPANIVHTLARIAEIKGISVYELQDAVSTNVQRWLRGS</sequence>
<evidence type="ECO:0000313" key="6">
    <source>
        <dbReference type="Proteomes" id="UP000009287"/>
    </source>
</evidence>
<feature type="binding site" evidence="4">
    <location>
        <position position="170"/>
    </location>
    <ligand>
        <name>a divalent metal cation</name>
        <dbReference type="ChEBI" id="CHEBI:60240"/>
        <label>2</label>
    </ligand>
</feature>
<comment type="similarity">
    <text evidence="1">Belongs to the metallo-dependent hydrolases superfamily. TatD-type hydrolase family.</text>
</comment>
<dbReference type="PROSITE" id="PS01091">
    <property type="entry name" value="TATD_3"/>
    <property type="match status" value="1"/>
</dbReference>
<dbReference type="NCBIfam" id="TIGR00010">
    <property type="entry name" value="YchF/TatD family DNA exonuclease"/>
    <property type="match status" value="1"/>
</dbReference>
<dbReference type="InterPro" id="IPR032466">
    <property type="entry name" value="Metal_Hydrolase"/>
</dbReference>
<dbReference type="PANTHER" id="PTHR46124:SF2">
    <property type="entry name" value="D-AMINOACYL-TRNA DEACYLASE"/>
    <property type="match status" value="1"/>
</dbReference>
<evidence type="ECO:0000256" key="2">
    <source>
        <dbReference type="ARBA" id="ARBA00022723"/>
    </source>
</evidence>
<organism evidence="5 6">
    <name type="scientific">Chlamydia trachomatis serovar A (strain A2497)</name>
    <dbReference type="NCBI Taxonomy" id="580047"/>
    <lineage>
        <taxon>Bacteria</taxon>
        <taxon>Pseudomonadati</taxon>
        <taxon>Chlamydiota</taxon>
        <taxon>Chlamydiia</taxon>
        <taxon>Chlamydiales</taxon>
        <taxon>Chlamydiaceae</taxon>
        <taxon>Chlamydia/Chlamydophila group</taxon>
        <taxon>Chlamydia</taxon>
    </lineage>
</organism>
<reference evidence="5 6" key="1">
    <citation type="journal article" date="2011" name="J. Exp. Med.">
        <title>A live-attenuated chlamydial vaccine protects against trachoma in nonhuman primates.</title>
        <authorList>
            <person name="Kari L."/>
            <person name="Whitmire W.M."/>
            <person name="Olivares-Zavaleta N."/>
            <person name="Goheen M.M."/>
            <person name="Taylor L.D."/>
            <person name="Carlson J.H."/>
            <person name="Sturdevant G.L."/>
            <person name="Lu C."/>
            <person name="Bakios L.E."/>
            <person name="Randall L.B."/>
            <person name="Parnell M.J."/>
            <person name="Zhong G."/>
            <person name="Caldwell H.D."/>
        </authorList>
    </citation>
    <scope>NUCLEOTIDE SEQUENCE [LARGE SCALE GENOMIC DNA]</scope>
    <source>
        <strain evidence="5 6">A2497</strain>
    </source>
</reference>
<dbReference type="PROSITE" id="PS01090">
    <property type="entry name" value="TATD_2"/>
    <property type="match status" value="1"/>
</dbReference>
<proteinExistence type="inferred from homology"/>
<dbReference type="PATRIC" id="fig|580047.4.peg.656"/>
<dbReference type="FunFam" id="3.20.20.140:FF:000114">
    <property type="entry name" value="Hydrolase, TatD family"/>
    <property type="match status" value="1"/>
</dbReference>
<dbReference type="GO" id="GO:0016788">
    <property type="term" value="F:hydrolase activity, acting on ester bonds"/>
    <property type="evidence" value="ECO:0007669"/>
    <property type="project" value="InterPro"/>
</dbReference>
<dbReference type="InterPro" id="IPR001130">
    <property type="entry name" value="TatD-like"/>
</dbReference>
<accession>G4NMN8</accession>
<dbReference type="AlphaFoldDB" id="G4NMN8"/>
<dbReference type="PIRSF" id="PIRSF005902">
    <property type="entry name" value="DNase_TatD"/>
    <property type="match status" value="1"/>
</dbReference>